<dbReference type="PANTHER" id="PTHR30383:SF5">
    <property type="entry name" value="SGNH HYDROLASE-TYPE ESTERASE DOMAIN-CONTAINING PROTEIN"/>
    <property type="match status" value="1"/>
</dbReference>
<sequence length="554" mass="63743">MKKNILFKIIAATLPLIVILIMELVLRIFGYGENYQLFNRVIGENGKEYLVVNSDVSKKYFKDTEFQSDSQSDLFLRKKTDSTFRVFVQGASTAVGYPFYKGGSFPRLLKHRLSRTFPDKNIEVVNTAITAVNSYTLWDVTDKIIDQKPDVVIIYAGHNEYYGALGSGSSASVGSHPALVRAYLKLKDFRFFQLIENGFRGIMKPSSSTNSSISETTLMEVMAKNQEIPFNSEVYKAGITQFDENLKRILDKYKKHDVPVILSTLVSNEKDIEPFISDSLDMAGYKESMQHKSLDVYRLAQKNADAAYTLGRYYLDHEADSAKKYLHLAKELDLLRFRAPDTINDIIVEKASAYGLPLVDMKKIFESRSPLGILGNELITEHVHPNVEGYFMMADAFYEKIKELRLLEGWGNYVTYEEAFDDIPMTQIDSIRGKVAVEILKKSWPYDLSMSGTTPVGYSYVTQNPTFEEKTAINLYRHQEQWQYVMAQAYHKYNEDRDYKKALKVAQTLIFEFPEQYKVYEMAGEMCRMLKDDAYAEYYFKKSNYLKNLKASQE</sequence>
<dbReference type="RefSeq" id="WP_207034163.1">
    <property type="nucleotide sequence ID" value="NZ_JAFLNL010000006.1"/>
</dbReference>
<evidence type="ECO:0000313" key="2">
    <source>
        <dbReference type="EMBL" id="MBO0354761.1"/>
    </source>
</evidence>
<gene>
    <name evidence="2" type="ORF">J0656_12110</name>
</gene>
<reference evidence="2 3" key="1">
    <citation type="submission" date="2021-03" db="EMBL/GenBank/DDBJ databases">
        <title>Muricauda lutimaris sp. nov. and Muricauda ruestringensis sp. nov, two marine members of the Flavobacteriaceae isolated from deep sea sediments of Western Pacific.</title>
        <authorList>
            <person name="Zhao S."/>
            <person name="Liu R."/>
        </authorList>
    </citation>
    <scope>NUCLEOTIDE SEQUENCE [LARGE SCALE GENOMIC DNA]</scope>
    <source>
        <strain evidence="2 3">BC31-1-A7</strain>
    </source>
</reference>
<organism evidence="2 3">
    <name type="scientific">Flagellimonas aurea</name>
    <dbReference type="NCBI Taxonomy" id="2915619"/>
    <lineage>
        <taxon>Bacteria</taxon>
        <taxon>Pseudomonadati</taxon>
        <taxon>Bacteroidota</taxon>
        <taxon>Flavobacteriia</taxon>
        <taxon>Flavobacteriales</taxon>
        <taxon>Flavobacteriaceae</taxon>
        <taxon>Flagellimonas</taxon>
    </lineage>
</organism>
<name>A0ABS3G7C7_9FLAO</name>
<keyword evidence="1" id="KW-0812">Transmembrane</keyword>
<keyword evidence="1" id="KW-0472">Membrane</keyword>
<dbReference type="GO" id="GO:0016787">
    <property type="term" value="F:hydrolase activity"/>
    <property type="evidence" value="ECO:0007669"/>
    <property type="project" value="UniProtKB-KW"/>
</dbReference>
<dbReference type="InterPro" id="IPR051532">
    <property type="entry name" value="Ester_Hydrolysis_Enzymes"/>
</dbReference>
<dbReference type="Proteomes" id="UP000664044">
    <property type="component" value="Unassembled WGS sequence"/>
</dbReference>
<dbReference type="Gene3D" id="3.40.50.1110">
    <property type="entry name" value="SGNH hydrolase"/>
    <property type="match status" value="1"/>
</dbReference>
<keyword evidence="2" id="KW-0378">Hydrolase</keyword>
<feature type="transmembrane region" description="Helical" evidence="1">
    <location>
        <begin position="7"/>
        <end position="30"/>
    </location>
</feature>
<dbReference type="SUPFAM" id="SSF52266">
    <property type="entry name" value="SGNH hydrolase"/>
    <property type="match status" value="1"/>
</dbReference>
<dbReference type="EMBL" id="JAFLNL010000006">
    <property type="protein sequence ID" value="MBO0354761.1"/>
    <property type="molecule type" value="Genomic_DNA"/>
</dbReference>
<evidence type="ECO:0000256" key="1">
    <source>
        <dbReference type="SAM" id="Phobius"/>
    </source>
</evidence>
<dbReference type="PANTHER" id="PTHR30383">
    <property type="entry name" value="THIOESTERASE 1/PROTEASE 1/LYSOPHOSPHOLIPASE L1"/>
    <property type="match status" value="1"/>
</dbReference>
<accession>A0ABS3G7C7</accession>
<keyword evidence="3" id="KW-1185">Reference proteome</keyword>
<evidence type="ECO:0000313" key="3">
    <source>
        <dbReference type="Proteomes" id="UP000664044"/>
    </source>
</evidence>
<protein>
    <submittedName>
        <fullName evidence="2">SGNH/GDSL hydrolase family protein</fullName>
    </submittedName>
</protein>
<comment type="caution">
    <text evidence="2">The sequence shown here is derived from an EMBL/GenBank/DDBJ whole genome shotgun (WGS) entry which is preliminary data.</text>
</comment>
<keyword evidence="1" id="KW-1133">Transmembrane helix</keyword>
<proteinExistence type="predicted"/>
<dbReference type="InterPro" id="IPR036514">
    <property type="entry name" value="SGNH_hydro_sf"/>
</dbReference>